<keyword evidence="2" id="KW-1133">Transmembrane helix</keyword>
<gene>
    <name evidence="4" type="ORF">NIES46_10730</name>
</gene>
<dbReference type="Gene3D" id="3.20.20.80">
    <property type="entry name" value="Glycosidases"/>
    <property type="match status" value="1"/>
</dbReference>
<accession>A0A5M3T0M9</accession>
<dbReference type="InterPro" id="IPR017853">
    <property type="entry name" value="GH"/>
</dbReference>
<dbReference type="InterPro" id="IPR052177">
    <property type="entry name" value="Divisome_Glycosyl_Hydrolase"/>
</dbReference>
<evidence type="ECO:0000313" key="4">
    <source>
        <dbReference type="EMBL" id="GCE93024.1"/>
    </source>
</evidence>
<evidence type="ECO:0000259" key="3">
    <source>
        <dbReference type="Pfam" id="PF02638"/>
    </source>
</evidence>
<dbReference type="PANTHER" id="PTHR43405">
    <property type="entry name" value="GLYCOSYL HYDROLASE DIGH"/>
    <property type="match status" value="1"/>
</dbReference>
<keyword evidence="2" id="KW-0472">Membrane</keyword>
<feature type="domain" description="Glycosyl hydrolase-like 10" evidence="3">
    <location>
        <begin position="198"/>
        <end position="372"/>
    </location>
</feature>
<comment type="caution">
    <text evidence="4">The sequence shown here is derived from an EMBL/GenBank/DDBJ whole genome shotgun (WGS) entry which is preliminary data.</text>
</comment>
<dbReference type="Pfam" id="PF02638">
    <property type="entry name" value="GHL10"/>
    <property type="match status" value="2"/>
</dbReference>
<evidence type="ECO:0000313" key="5">
    <source>
        <dbReference type="Proteomes" id="UP000326169"/>
    </source>
</evidence>
<proteinExistence type="predicted"/>
<name>A0A5M3T0M9_LIMPL</name>
<dbReference type="SUPFAM" id="SSF51445">
    <property type="entry name" value="(Trans)glycosidases"/>
    <property type="match status" value="1"/>
</dbReference>
<dbReference type="InterPro" id="IPR003790">
    <property type="entry name" value="GHL10"/>
</dbReference>
<keyword evidence="5" id="KW-1185">Reference proteome</keyword>
<organism evidence="4 5">
    <name type="scientific">Limnospira platensis NIES-46</name>
    <dbReference type="NCBI Taxonomy" id="1236695"/>
    <lineage>
        <taxon>Bacteria</taxon>
        <taxon>Bacillati</taxon>
        <taxon>Cyanobacteriota</taxon>
        <taxon>Cyanophyceae</taxon>
        <taxon>Oscillatoriophycideae</taxon>
        <taxon>Oscillatoriales</taxon>
        <taxon>Sirenicapillariaceae</taxon>
        <taxon>Limnospira</taxon>
    </lineage>
</organism>
<keyword evidence="2" id="KW-0812">Transmembrane</keyword>
<evidence type="ECO:0000256" key="1">
    <source>
        <dbReference type="ARBA" id="ARBA00022729"/>
    </source>
</evidence>
<dbReference type="GeneID" id="301681978"/>
<reference evidence="4 5" key="1">
    <citation type="journal article" date="2019" name="J Genomics">
        <title>The Draft Genome of a Hydrogen-producing Cyanobacterium, Arthrospira platensis NIES-46.</title>
        <authorList>
            <person name="Suzuki S."/>
            <person name="Yamaguchi H."/>
            <person name="Kawachi M."/>
        </authorList>
    </citation>
    <scope>NUCLEOTIDE SEQUENCE [LARGE SCALE GENOMIC DNA]</scope>
    <source>
        <strain evidence="4 5">NIES-46</strain>
    </source>
</reference>
<sequence length="426" mass="49148">MPKIIKSVKPLNLSKSLIRVILIILITCGLTIAAIPPVTIHQTAVSAEQEIRGVWITNVSSGVLFVPWGINRALDQLSTLNFNTVYPVIWNRGTTFFKSAVSRRVTGQSQDSLLHISRLGRDILSEIVIEGHNRGLRVIPWLEYGFMAPINSQLVKRHPEWVTTTKDGRLILPRYTTEAEPVNARLFNQIRRLLLLSPIRNVWLNPLHPGVQRFLEDLIIEVVMKYNIDGIQLDDHFGIPVEFGYDPYTVSLYKQEHQGKSPPDNPQDPEWRRWRSNKITDFIEHLVTTIKATKPDCIVSLSPNPYEFTYNVYLQDWLTWVNRGWIDEVVLQVYRNSLEGFIKELEHHSLITTQQKVPLSIGILSGTLHNPVAIKEIAAQVQEVRDRHLDGVCFFYWETLWSYLTPDSPKKRRQVFEMMFSEPIVD</sequence>
<dbReference type="Proteomes" id="UP000326169">
    <property type="component" value="Unassembled WGS sequence"/>
</dbReference>
<evidence type="ECO:0000256" key="2">
    <source>
        <dbReference type="SAM" id="Phobius"/>
    </source>
</evidence>
<feature type="domain" description="Glycosyl hydrolase-like 10" evidence="3">
    <location>
        <begin position="50"/>
        <end position="170"/>
    </location>
</feature>
<keyword evidence="1" id="KW-0732">Signal</keyword>
<feature type="transmembrane region" description="Helical" evidence="2">
    <location>
        <begin position="20"/>
        <end position="40"/>
    </location>
</feature>
<dbReference type="RefSeq" id="WP_152088413.1">
    <property type="nucleotide sequence ID" value="NZ_BIMW01000059.1"/>
</dbReference>
<protein>
    <recommendedName>
        <fullName evidence="3">Glycosyl hydrolase-like 10 domain-containing protein</fullName>
    </recommendedName>
</protein>
<dbReference type="PANTHER" id="PTHR43405:SF1">
    <property type="entry name" value="GLYCOSYL HYDROLASE DIGH"/>
    <property type="match status" value="1"/>
</dbReference>
<dbReference type="EMBL" id="BIMW01000059">
    <property type="protein sequence ID" value="GCE93024.1"/>
    <property type="molecule type" value="Genomic_DNA"/>
</dbReference>